<keyword evidence="10" id="KW-1185">Reference proteome</keyword>
<dbReference type="Gene3D" id="3.10.50.40">
    <property type="match status" value="1"/>
</dbReference>
<dbReference type="KEGG" id="sre:PTSG_04022"/>
<evidence type="ECO:0000256" key="4">
    <source>
        <dbReference type="PROSITE-ProRule" id="PRU00277"/>
    </source>
</evidence>
<evidence type="ECO:0000259" key="8">
    <source>
        <dbReference type="PROSITE" id="PS50059"/>
    </source>
</evidence>
<organism evidence="10">
    <name type="scientific">Salpingoeca rosetta (strain ATCC 50818 / BSB-021)</name>
    <dbReference type="NCBI Taxonomy" id="946362"/>
    <lineage>
        <taxon>Eukaryota</taxon>
        <taxon>Choanoflagellata</taxon>
        <taxon>Craspedida</taxon>
        <taxon>Salpingoecidae</taxon>
        <taxon>Salpingoeca</taxon>
    </lineage>
</organism>
<feature type="domain" description="PPIase FKBP-type" evidence="8">
    <location>
        <begin position="96"/>
        <end position="190"/>
    </location>
</feature>
<dbReference type="InParanoid" id="F2U7J7"/>
<keyword evidence="4" id="KW-0413">Isomerase</keyword>
<dbReference type="Proteomes" id="UP000007799">
    <property type="component" value="Unassembled WGS sequence"/>
</dbReference>
<dbReference type="STRING" id="946362.F2U7J7"/>
<dbReference type="PANTHER" id="PTHR46222:SF3">
    <property type="entry name" value="PEPTIDYLPROLYL ISOMERASE"/>
    <property type="match status" value="1"/>
</dbReference>
<evidence type="ECO:0000256" key="5">
    <source>
        <dbReference type="SAM" id="MobiDB-lite"/>
    </source>
</evidence>
<dbReference type="InterPro" id="IPR001179">
    <property type="entry name" value="PPIase_FKBP_dom"/>
</dbReference>
<dbReference type="RefSeq" id="XP_004994918.1">
    <property type="nucleotide sequence ID" value="XM_004994861.1"/>
</dbReference>
<evidence type="ECO:0000256" key="1">
    <source>
        <dbReference type="ARBA" id="ARBA00022729"/>
    </source>
</evidence>
<reference evidence="9" key="1">
    <citation type="submission" date="2009-08" db="EMBL/GenBank/DDBJ databases">
        <title>Annotation of Salpingoeca rosetta.</title>
        <authorList>
            <consortium name="The Broad Institute Genome Sequencing Platform"/>
            <person name="Russ C."/>
            <person name="Cuomo C."/>
            <person name="Burger G."/>
            <person name="Gray M.W."/>
            <person name="Holland P.W.H."/>
            <person name="King N."/>
            <person name="Lang F.B.F."/>
            <person name="Roger A.J."/>
            <person name="Ruiz-Trillo I."/>
            <person name="Young S.K."/>
            <person name="Zeng Q."/>
            <person name="Gargeya S."/>
            <person name="Alvarado L."/>
            <person name="Berlin A."/>
            <person name="Chapman S.B."/>
            <person name="Chen Z."/>
            <person name="Freedman E."/>
            <person name="Gellesch M."/>
            <person name="Goldberg J."/>
            <person name="Griggs A."/>
            <person name="Gujja S."/>
            <person name="Heilman E."/>
            <person name="Heiman D."/>
            <person name="Howarth C."/>
            <person name="Mehta T."/>
            <person name="Neiman D."/>
            <person name="Pearson M."/>
            <person name="Roberts A."/>
            <person name="Saif S."/>
            <person name="Shea T."/>
            <person name="Shenoy N."/>
            <person name="Sisk P."/>
            <person name="Stolte C."/>
            <person name="Sykes S."/>
            <person name="White J."/>
            <person name="Yandava C."/>
            <person name="Haas B."/>
            <person name="Nusbaum C."/>
            <person name="Birren B."/>
        </authorList>
    </citation>
    <scope>NUCLEOTIDE SEQUENCE [LARGE SCALE GENOMIC DNA]</scope>
    <source>
        <strain evidence="9">ATCC 50818</strain>
    </source>
</reference>
<dbReference type="GeneID" id="16075496"/>
<dbReference type="OrthoDB" id="1902587at2759"/>
<dbReference type="eggNOG" id="KOG0549">
    <property type="taxonomic scope" value="Eukaryota"/>
</dbReference>
<accession>F2U7J7</accession>
<dbReference type="SUPFAM" id="SSF54534">
    <property type="entry name" value="FKBP-like"/>
    <property type="match status" value="1"/>
</dbReference>
<evidence type="ECO:0000313" key="9">
    <source>
        <dbReference type="EMBL" id="EGD83414.1"/>
    </source>
</evidence>
<dbReference type="EMBL" id="GL832963">
    <property type="protein sequence ID" value="EGD83414.1"/>
    <property type="molecule type" value="Genomic_DNA"/>
</dbReference>
<feature type="transmembrane region" description="Helical" evidence="6">
    <location>
        <begin position="209"/>
        <end position="228"/>
    </location>
</feature>
<dbReference type="GO" id="GO:0003755">
    <property type="term" value="F:peptidyl-prolyl cis-trans isomerase activity"/>
    <property type="evidence" value="ECO:0007669"/>
    <property type="project" value="UniProtKB-KW"/>
</dbReference>
<keyword evidence="6" id="KW-0812">Transmembrane</keyword>
<evidence type="ECO:0000256" key="3">
    <source>
        <dbReference type="ARBA" id="ARBA00023180"/>
    </source>
</evidence>
<dbReference type="EC" id="5.2.1.8" evidence="4"/>
<comment type="catalytic activity">
    <reaction evidence="4">
        <text>[protein]-peptidylproline (omega=180) = [protein]-peptidylproline (omega=0)</text>
        <dbReference type="Rhea" id="RHEA:16237"/>
        <dbReference type="Rhea" id="RHEA-COMP:10747"/>
        <dbReference type="Rhea" id="RHEA-COMP:10748"/>
        <dbReference type="ChEBI" id="CHEBI:83833"/>
        <dbReference type="ChEBI" id="CHEBI:83834"/>
        <dbReference type="EC" id="5.2.1.8"/>
    </reaction>
</comment>
<evidence type="ECO:0000313" key="10">
    <source>
        <dbReference type="Proteomes" id="UP000007799"/>
    </source>
</evidence>
<evidence type="ECO:0000256" key="2">
    <source>
        <dbReference type="ARBA" id="ARBA00022737"/>
    </source>
</evidence>
<feature type="chain" id="PRO_5003287353" description="peptidylprolyl isomerase" evidence="7">
    <location>
        <begin position="20"/>
        <end position="251"/>
    </location>
</feature>
<keyword evidence="2" id="KW-0677">Repeat</keyword>
<dbReference type="PROSITE" id="PS50059">
    <property type="entry name" value="FKBP_PPIASE"/>
    <property type="match status" value="1"/>
</dbReference>
<evidence type="ECO:0000256" key="7">
    <source>
        <dbReference type="SAM" id="SignalP"/>
    </source>
</evidence>
<protein>
    <recommendedName>
        <fullName evidence="4">peptidylprolyl isomerase</fullName>
        <ecNumber evidence="4">5.2.1.8</ecNumber>
    </recommendedName>
</protein>
<dbReference type="PANTHER" id="PTHR46222">
    <property type="entry name" value="PEPTIDYL-PROLYL CIS-TRANS ISOMERASE FKBP7/14"/>
    <property type="match status" value="1"/>
</dbReference>
<dbReference type="AlphaFoldDB" id="F2U7J7"/>
<dbReference type="InterPro" id="IPR046357">
    <property type="entry name" value="PPIase_dom_sf"/>
</dbReference>
<keyword evidence="1 7" id="KW-0732">Signal</keyword>
<proteinExistence type="predicted"/>
<dbReference type="InterPro" id="IPR052273">
    <property type="entry name" value="PPIase_FKBP"/>
</dbReference>
<keyword evidence="4" id="KW-0697">Rotamase</keyword>
<name>F2U7J7_SALR5</name>
<dbReference type="OMA" id="DAAHIMY"/>
<feature type="signal peptide" evidence="7">
    <location>
        <begin position="1"/>
        <end position="19"/>
    </location>
</feature>
<keyword evidence="6" id="KW-1133">Transmembrane helix</keyword>
<dbReference type="Pfam" id="PF00254">
    <property type="entry name" value="FKBP_C"/>
    <property type="match status" value="1"/>
</dbReference>
<gene>
    <name evidence="9" type="ORF">PTSG_04022</name>
</gene>
<keyword evidence="6" id="KW-0472">Membrane</keyword>
<feature type="region of interest" description="Disordered" evidence="5">
    <location>
        <begin position="36"/>
        <end position="63"/>
    </location>
</feature>
<keyword evidence="3" id="KW-0325">Glycoprotein</keyword>
<evidence type="ECO:0000256" key="6">
    <source>
        <dbReference type="SAM" id="Phobius"/>
    </source>
</evidence>
<sequence length="251" mass="27019">MRGGVQWCLLAAVVLVVCGGLTPTGPLVVAQVDEGKAGSPDATATPPPATNTESEEGAPTMTEEEALAEFEEVDGSGLLVKVLESGEACTTPLREGDAAHIMYAGMFKGNMIDYAGPDENGNGRGHVFRVGQGQALRGVEKALLGRCPGVRVQAIIPPELGFDDPSLRIKNKPVPDGAHLNYDIALIAYETPTWWRDAQRMAYALLEQVWPLLVAAALVAGIVYYRRLSRASKGSQRKQLIKRQIEKKKKK</sequence>